<reference evidence="1 2" key="1">
    <citation type="submission" date="2018-11" db="EMBL/GenBank/DDBJ databases">
        <title>Genomic Encyclopedia of Type Strains, Phase IV (KMG-IV): sequencing the most valuable type-strain genomes for metagenomic binning, comparative biology and taxonomic classification.</title>
        <authorList>
            <person name="Goeker M."/>
        </authorList>
    </citation>
    <scope>NUCLEOTIDE SEQUENCE [LARGE SCALE GENOMIC DNA]</scope>
    <source>
        <strain evidence="1 2">DSM 16974</strain>
    </source>
</reference>
<protein>
    <submittedName>
        <fullName evidence="1">Uncharacterized protein</fullName>
    </submittedName>
</protein>
<organism evidence="1 2">
    <name type="scientific">Marinimicrobium koreense</name>
    <dbReference type="NCBI Taxonomy" id="306545"/>
    <lineage>
        <taxon>Bacteria</taxon>
        <taxon>Pseudomonadati</taxon>
        <taxon>Pseudomonadota</taxon>
        <taxon>Gammaproteobacteria</taxon>
        <taxon>Cellvibrionales</taxon>
        <taxon>Cellvibrionaceae</taxon>
        <taxon>Marinimicrobium</taxon>
    </lineage>
</organism>
<evidence type="ECO:0000313" key="1">
    <source>
        <dbReference type="EMBL" id="ROQ20597.1"/>
    </source>
</evidence>
<sequence>MKLPDFLEFEPFNRLRASLGAEQLGAFEFFDPQLHLTAREREELLTGLTLGWSALRCLHDYTLAYKNSRVLVWGQAPGQSWAAPGYHLAYCRTLQQLRRQQPDLRLSVATRLPEPDPWPWRVCPECLQQLQFRGFDAARARHRDYSERVLEAFDLADFFRDYPVYPITSEVLRALDVVA</sequence>
<comment type="caution">
    <text evidence="1">The sequence shown here is derived from an EMBL/GenBank/DDBJ whole genome shotgun (WGS) entry which is preliminary data.</text>
</comment>
<gene>
    <name evidence="1" type="ORF">EDC38_1204</name>
</gene>
<dbReference type="AlphaFoldDB" id="A0A3N1P040"/>
<dbReference type="OrthoDB" id="5703363at2"/>
<dbReference type="RefSeq" id="WP_123637720.1">
    <property type="nucleotide sequence ID" value="NZ_RJUK01000001.1"/>
</dbReference>
<keyword evidence="2" id="KW-1185">Reference proteome</keyword>
<name>A0A3N1P040_9GAMM</name>
<dbReference type="EMBL" id="RJUK01000001">
    <property type="protein sequence ID" value="ROQ20597.1"/>
    <property type="molecule type" value="Genomic_DNA"/>
</dbReference>
<proteinExistence type="predicted"/>
<accession>A0A3N1P040</accession>
<evidence type="ECO:0000313" key="2">
    <source>
        <dbReference type="Proteomes" id="UP000273643"/>
    </source>
</evidence>
<dbReference type="Proteomes" id="UP000273643">
    <property type="component" value="Unassembled WGS sequence"/>
</dbReference>